<organism evidence="4 5">
    <name type="scientific">Arachidicoccus soli</name>
    <dbReference type="NCBI Taxonomy" id="2341117"/>
    <lineage>
        <taxon>Bacteria</taxon>
        <taxon>Pseudomonadati</taxon>
        <taxon>Bacteroidota</taxon>
        <taxon>Chitinophagia</taxon>
        <taxon>Chitinophagales</taxon>
        <taxon>Chitinophagaceae</taxon>
        <taxon>Arachidicoccus</taxon>
    </lineage>
</organism>
<gene>
    <name evidence="4" type="ORF">D6B99_04580</name>
</gene>
<evidence type="ECO:0000313" key="4">
    <source>
        <dbReference type="EMBL" id="AYD46952.1"/>
    </source>
</evidence>
<dbReference type="RefSeq" id="WP_119985550.1">
    <property type="nucleotide sequence ID" value="NZ_CP032489.1"/>
</dbReference>
<dbReference type="Pfam" id="PF13174">
    <property type="entry name" value="TPR_6"/>
    <property type="match status" value="1"/>
</dbReference>
<keyword evidence="5" id="KW-1185">Reference proteome</keyword>
<keyword evidence="1" id="KW-0802">TPR repeat</keyword>
<dbReference type="InterPro" id="IPR019734">
    <property type="entry name" value="TPR_rpt"/>
</dbReference>
<protein>
    <recommendedName>
        <fullName evidence="3">Ancillary SecYEG translocon subunit/Cell division coordinator CpoB TPR domain-containing protein</fullName>
    </recommendedName>
</protein>
<proteinExistence type="predicted"/>
<dbReference type="EMBL" id="CP032489">
    <property type="protein sequence ID" value="AYD46952.1"/>
    <property type="molecule type" value="Genomic_DNA"/>
</dbReference>
<keyword evidence="2" id="KW-0472">Membrane</keyword>
<dbReference type="Pfam" id="PF13181">
    <property type="entry name" value="TPR_8"/>
    <property type="match status" value="1"/>
</dbReference>
<keyword evidence="2" id="KW-0812">Transmembrane</keyword>
<dbReference type="KEGG" id="ark:D6B99_04580"/>
<dbReference type="InterPro" id="IPR018704">
    <property type="entry name" value="SecYEG/CpoB_TPR"/>
</dbReference>
<feature type="repeat" description="TPR" evidence="1">
    <location>
        <begin position="139"/>
        <end position="172"/>
    </location>
</feature>
<dbReference type="Proteomes" id="UP000266118">
    <property type="component" value="Chromosome"/>
</dbReference>
<feature type="domain" description="Ancillary SecYEG translocon subunit/Cell division coordinator CpoB TPR" evidence="3">
    <location>
        <begin position="16"/>
        <end position="138"/>
    </location>
</feature>
<evidence type="ECO:0000256" key="2">
    <source>
        <dbReference type="SAM" id="Phobius"/>
    </source>
</evidence>
<dbReference type="OrthoDB" id="9808622at2"/>
<accession>A0A386HMQ2</accession>
<dbReference type="SMART" id="SM00028">
    <property type="entry name" value="TPR"/>
    <property type="match status" value="3"/>
</dbReference>
<dbReference type="Gene3D" id="1.25.40.10">
    <property type="entry name" value="Tetratricopeptide repeat domain"/>
    <property type="match status" value="1"/>
</dbReference>
<dbReference type="SUPFAM" id="SSF48452">
    <property type="entry name" value="TPR-like"/>
    <property type="match status" value="1"/>
</dbReference>
<dbReference type="InterPro" id="IPR011990">
    <property type="entry name" value="TPR-like_helical_dom_sf"/>
</dbReference>
<dbReference type="AlphaFoldDB" id="A0A386HMQ2"/>
<name>A0A386HMQ2_9BACT</name>
<sequence>MSTKKTFSSDNFLVIWDKYQKPILTVLTIIILVILGWLGYQKYVVQPKEETANNALSNVQMAFQQAAMSPTVDTAAYKFVIEGEGANKGALSIIRNYGSTDAGNLAKYYAGESYLHLGDFNNAVKYLKDFTTKQKQIQMMAYGSLGDAYSELKKNTEAIDAYKKAASTFEDDDVNASEYLFRAALLSELSGQTNDAVDLYKELKEKFPNTAKGVQADKYLNRIAIQPNN</sequence>
<feature type="transmembrane region" description="Helical" evidence="2">
    <location>
        <begin position="21"/>
        <end position="40"/>
    </location>
</feature>
<evidence type="ECO:0000313" key="5">
    <source>
        <dbReference type="Proteomes" id="UP000266118"/>
    </source>
</evidence>
<dbReference type="PROSITE" id="PS50005">
    <property type="entry name" value="TPR"/>
    <property type="match status" value="1"/>
</dbReference>
<keyword evidence="2" id="KW-1133">Transmembrane helix</keyword>
<evidence type="ECO:0000259" key="3">
    <source>
        <dbReference type="Pfam" id="PF09976"/>
    </source>
</evidence>
<dbReference type="Pfam" id="PF09976">
    <property type="entry name" value="TPR_21"/>
    <property type="match status" value="1"/>
</dbReference>
<evidence type="ECO:0000256" key="1">
    <source>
        <dbReference type="PROSITE-ProRule" id="PRU00339"/>
    </source>
</evidence>
<reference evidence="4 5" key="1">
    <citation type="submission" date="2018-09" db="EMBL/GenBank/DDBJ databases">
        <title>Arachidicoccus sp. nov., a bacterium isolated from soil.</title>
        <authorList>
            <person name="Weon H.-Y."/>
            <person name="Kwon S.-W."/>
            <person name="Lee S.A."/>
        </authorList>
    </citation>
    <scope>NUCLEOTIDE SEQUENCE [LARGE SCALE GENOMIC DNA]</scope>
    <source>
        <strain evidence="4 5">KIS59-12</strain>
    </source>
</reference>